<dbReference type="PANTHER" id="PTHR23424">
    <property type="entry name" value="SERUM AMYLOID A"/>
    <property type="match status" value="1"/>
</dbReference>
<comment type="caution">
    <text evidence="5">The sequence shown here is derived from an EMBL/GenBank/DDBJ whole genome shotgun (WGS) entry which is preliminary data.</text>
</comment>
<organism evidence="5">
    <name type="scientific">Sesamum latifolium</name>
    <dbReference type="NCBI Taxonomy" id="2727402"/>
    <lineage>
        <taxon>Eukaryota</taxon>
        <taxon>Viridiplantae</taxon>
        <taxon>Streptophyta</taxon>
        <taxon>Embryophyta</taxon>
        <taxon>Tracheophyta</taxon>
        <taxon>Spermatophyta</taxon>
        <taxon>Magnoliopsida</taxon>
        <taxon>eudicotyledons</taxon>
        <taxon>Gunneridae</taxon>
        <taxon>Pentapetalae</taxon>
        <taxon>asterids</taxon>
        <taxon>lamiids</taxon>
        <taxon>Lamiales</taxon>
        <taxon>Pedaliaceae</taxon>
        <taxon>Sesamum</taxon>
    </lineage>
</organism>
<name>A0AAW2Y2Y6_9LAMI</name>
<dbReference type="PANTHER" id="PTHR23424:SF23">
    <property type="entry name" value="PROTEIN SAAL1"/>
    <property type="match status" value="1"/>
</dbReference>
<dbReference type="GO" id="GO:0005634">
    <property type="term" value="C:nucleus"/>
    <property type="evidence" value="ECO:0007669"/>
    <property type="project" value="UniProtKB-SubCell"/>
</dbReference>
<reference evidence="5" key="2">
    <citation type="journal article" date="2024" name="Plant">
        <title>Genomic evolution and insights into agronomic trait innovations of Sesamum species.</title>
        <authorList>
            <person name="Miao H."/>
            <person name="Wang L."/>
            <person name="Qu L."/>
            <person name="Liu H."/>
            <person name="Sun Y."/>
            <person name="Le M."/>
            <person name="Wang Q."/>
            <person name="Wei S."/>
            <person name="Zheng Y."/>
            <person name="Lin W."/>
            <person name="Duan Y."/>
            <person name="Cao H."/>
            <person name="Xiong S."/>
            <person name="Wang X."/>
            <person name="Wei L."/>
            <person name="Li C."/>
            <person name="Ma Q."/>
            <person name="Ju M."/>
            <person name="Zhao R."/>
            <person name="Li G."/>
            <person name="Mu C."/>
            <person name="Tian Q."/>
            <person name="Mei H."/>
            <person name="Zhang T."/>
            <person name="Gao T."/>
            <person name="Zhang H."/>
        </authorList>
    </citation>
    <scope>NUCLEOTIDE SEQUENCE</scope>
    <source>
        <strain evidence="5">KEN1</strain>
    </source>
</reference>
<dbReference type="AlphaFoldDB" id="A0AAW2Y2Y6"/>
<sequence>MSNSSSQENEEEQAFQPPPAHHPSAPPHESFDISTTVDPSYVIALIRKLLPPDIKDGEHAVRSGLICEQPKAEGRKEDAVDLPENGGEAEAMESSENYGKLDRPQPRSDDHNQGGSTREEIWEECGCILWDLAASEDHAQFMVENLILEVLLANLVVSQSSRITEISLGIIGNLACHEMSRKRIASTNGLVGVVVEQLLLDDVPCLCEACRVLTLCLQSGEGVIWAEALQAEPILSRILWIAENALNPELNEKSVGLLLAVLESQQEVAALLLPPFLKLDLSSLLIKLLAFEMSKLQGDRIPERYPVLDLILRTIEALSTMDDYSQEICLNRELLQLVKELIKLPDKFEVASSCVTAAVLIANILTDAKDVASELSKDLNFLQGLFDVFPFASDDTEARSAIWSVISRLLMLVQESEISPSILHHLVSILASKLDQIEDDLLASPLDYGEYKTVDSPGTKMDAKFIAMKRISDILTRWKFLDDRVKSTSSMEDYYINEEDVDKLLHCCCNASRA</sequence>
<comment type="similarity">
    <text evidence="3">Belongs to the SAAL1 family.</text>
</comment>
<dbReference type="InterPro" id="IPR052464">
    <property type="entry name" value="Synovial_Prolif_Regulator"/>
</dbReference>
<reference evidence="5" key="1">
    <citation type="submission" date="2020-06" db="EMBL/GenBank/DDBJ databases">
        <authorList>
            <person name="Li T."/>
            <person name="Hu X."/>
            <person name="Zhang T."/>
            <person name="Song X."/>
            <person name="Zhang H."/>
            <person name="Dai N."/>
            <person name="Sheng W."/>
            <person name="Hou X."/>
            <person name="Wei L."/>
        </authorList>
    </citation>
    <scope>NUCLEOTIDE SEQUENCE</scope>
    <source>
        <strain evidence="5">KEN1</strain>
        <tissue evidence="5">Leaf</tissue>
    </source>
</reference>
<feature type="region of interest" description="Disordered" evidence="4">
    <location>
        <begin position="1"/>
        <end position="34"/>
    </location>
</feature>
<feature type="region of interest" description="Disordered" evidence="4">
    <location>
        <begin position="71"/>
        <end position="116"/>
    </location>
</feature>
<comment type="subcellular location">
    <subcellularLocation>
        <location evidence="1">Nucleus</location>
    </subcellularLocation>
</comment>
<evidence type="ECO:0000256" key="1">
    <source>
        <dbReference type="ARBA" id="ARBA00004123"/>
    </source>
</evidence>
<dbReference type="InterPro" id="IPR016024">
    <property type="entry name" value="ARM-type_fold"/>
</dbReference>
<gene>
    <name evidence="5" type="ORF">Slati_0638200</name>
</gene>
<keyword evidence="2" id="KW-0539">Nucleus</keyword>
<dbReference type="SUPFAM" id="SSF48371">
    <property type="entry name" value="ARM repeat"/>
    <property type="match status" value="1"/>
</dbReference>
<feature type="compositionally biased region" description="Pro residues" evidence="4">
    <location>
        <begin position="16"/>
        <end position="26"/>
    </location>
</feature>
<proteinExistence type="inferred from homology"/>
<dbReference type="InterPro" id="IPR011989">
    <property type="entry name" value="ARM-like"/>
</dbReference>
<evidence type="ECO:0000256" key="3">
    <source>
        <dbReference type="ARBA" id="ARBA00038401"/>
    </source>
</evidence>
<dbReference type="EMBL" id="JACGWN010000002">
    <property type="protein sequence ID" value="KAL0460110.1"/>
    <property type="molecule type" value="Genomic_DNA"/>
</dbReference>
<protein>
    <submittedName>
        <fullName evidence="5">Protein saal1</fullName>
    </submittedName>
</protein>
<evidence type="ECO:0000313" key="5">
    <source>
        <dbReference type="EMBL" id="KAL0460110.1"/>
    </source>
</evidence>
<dbReference type="Gene3D" id="1.25.10.10">
    <property type="entry name" value="Leucine-rich Repeat Variant"/>
    <property type="match status" value="1"/>
</dbReference>
<evidence type="ECO:0000256" key="2">
    <source>
        <dbReference type="ARBA" id="ARBA00023242"/>
    </source>
</evidence>
<evidence type="ECO:0000256" key="4">
    <source>
        <dbReference type="SAM" id="MobiDB-lite"/>
    </source>
</evidence>
<accession>A0AAW2Y2Y6</accession>
<feature type="compositionally biased region" description="Basic and acidic residues" evidence="4">
    <location>
        <begin position="99"/>
        <end position="116"/>
    </location>
</feature>